<name>A0A8T0R1G9_PANVG</name>
<evidence type="ECO:0000313" key="3">
    <source>
        <dbReference type="Proteomes" id="UP000823388"/>
    </source>
</evidence>
<accession>A0A8T0R1G9</accession>
<evidence type="ECO:0000313" key="2">
    <source>
        <dbReference type="EMBL" id="KAG2578843.1"/>
    </source>
</evidence>
<dbReference type="AlphaFoldDB" id="A0A8T0R1G9"/>
<keyword evidence="3" id="KW-1185">Reference proteome</keyword>
<evidence type="ECO:0000256" key="1">
    <source>
        <dbReference type="SAM" id="SignalP"/>
    </source>
</evidence>
<protein>
    <submittedName>
        <fullName evidence="2">Uncharacterized protein</fullName>
    </submittedName>
</protein>
<feature type="chain" id="PRO_5035803601" evidence="1">
    <location>
        <begin position="17"/>
        <end position="62"/>
    </location>
</feature>
<reference evidence="2" key="1">
    <citation type="submission" date="2020-05" db="EMBL/GenBank/DDBJ databases">
        <title>WGS assembly of Panicum virgatum.</title>
        <authorList>
            <person name="Lovell J.T."/>
            <person name="Jenkins J."/>
            <person name="Shu S."/>
            <person name="Juenger T.E."/>
            <person name="Schmutz J."/>
        </authorList>
    </citation>
    <scope>NUCLEOTIDE SEQUENCE</scope>
    <source>
        <strain evidence="2">AP13</strain>
    </source>
</reference>
<proteinExistence type="predicted"/>
<dbReference type="Proteomes" id="UP000823388">
    <property type="component" value="Chromosome 6N"/>
</dbReference>
<comment type="caution">
    <text evidence="2">The sequence shown here is derived from an EMBL/GenBank/DDBJ whole genome shotgun (WGS) entry which is preliminary data.</text>
</comment>
<organism evidence="2 3">
    <name type="scientific">Panicum virgatum</name>
    <name type="common">Blackwell switchgrass</name>
    <dbReference type="NCBI Taxonomy" id="38727"/>
    <lineage>
        <taxon>Eukaryota</taxon>
        <taxon>Viridiplantae</taxon>
        <taxon>Streptophyta</taxon>
        <taxon>Embryophyta</taxon>
        <taxon>Tracheophyta</taxon>
        <taxon>Spermatophyta</taxon>
        <taxon>Magnoliopsida</taxon>
        <taxon>Liliopsida</taxon>
        <taxon>Poales</taxon>
        <taxon>Poaceae</taxon>
        <taxon>PACMAD clade</taxon>
        <taxon>Panicoideae</taxon>
        <taxon>Panicodae</taxon>
        <taxon>Paniceae</taxon>
        <taxon>Panicinae</taxon>
        <taxon>Panicum</taxon>
        <taxon>Panicum sect. Hiantes</taxon>
    </lineage>
</organism>
<dbReference type="EMBL" id="CM029048">
    <property type="protein sequence ID" value="KAG2578843.1"/>
    <property type="molecule type" value="Genomic_DNA"/>
</dbReference>
<sequence length="62" mass="7249">MIWILCHFYFFLSTKGTLPNFIEILSSSLIHLTDTSWGYRLSAPNRDSVRQKSPGWVQERGF</sequence>
<keyword evidence="1" id="KW-0732">Signal</keyword>
<feature type="signal peptide" evidence="1">
    <location>
        <begin position="1"/>
        <end position="16"/>
    </location>
</feature>
<gene>
    <name evidence="2" type="ORF">PVAP13_6NG138103</name>
</gene>